<feature type="transmembrane region" description="Helical" evidence="2">
    <location>
        <begin position="140"/>
        <end position="166"/>
    </location>
</feature>
<dbReference type="AlphaFoldDB" id="A0A0A2B8I3"/>
<dbReference type="InterPro" id="IPR003362">
    <property type="entry name" value="Bact_transf"/>
</dbReference>
<accession>A0A0A2B8I3</accession>
<comment type="similarity">
    <text evidence="1">Belongs to the bacterial sugar transferase family.</text>
</comment>
<keyword evidence="2" id="KW-1133">Transmembrane helix</keyword>
<evidence type="ECO:0000259" key="3">
    <source>
        <dbReference type="Pfam" id="PF02397"/>
    </source>
</evidence>
<keyword evidence="2" id="KW-0812">Transmembrane</keyword>
<dbReference type="EMBL" id="JNAS01000002">
    <property type="protein sequence ID" value="KGG09055.1"/>
    <property type="molecule type" value="Genomic_DNA"/>
</dbReference>
<protein>
    <submittedName>
        <fullName evidence="4">Sugar transferase</fullName>
    </submittedName>
</protein>
<dbReference type="Pfam" id="PF02397">
    <property type="entry name" value="Bac_transf"/>
    <property type="match status" value="1"/>
</dbReference>
<evidence type="ECO:0000256" key="1">
    <source>
        <dbReference type="ARBA" id="ARBA00006464"/>
    </source>
</evidence>
<dbReference type="Proteomes" id="UP000030345">
    <property type="component" value="Unassembled WGS sequence"/>
</dbReference>
<organism evidence="4 5">
    <name type="scientific">Prochlorococcus marinus str. SB</name>
    <dbReference type="NCBI Taxonomy" id="59926"/>
    <lineage>
        <taxon>Bacteria</taxon>
        <taxon>Bacillati</taxon>
        <taxon>Cyanobacteriota</taxon>
        <taxon>Cyanophyceae</taxon>
        <taxon>Synechococcales</taxon>
        <taxon>Prochlorococcaceae</taxon>
        <taxon>Prochlorococcus</taxon>
    </lineage>
</organism>
<name>A0A0A2B8I3_PROMR</name>
<dbReference type="PANTHER" id="PTHR30576:SF0">
    <property type="entry name" value="UNDECAPRENYL-PHOSPHATE N-ACETYLGALACTOSAMINYL 1-PHOSPHATE TRANSFERASE-RELATED"/>
    <property type="match status" value="1"/>
</dbReference>
<dbReference type="RefSeq" id="WP_052043495.1">
    <property type="nucleotide sequence ID" value="NZ_CP138981.1"/>
</dbReference>
<proteinExistence type="inferred from homology"/>
<reference evidence="5" key="1">
    <citation type="journal article" date="2014" name="Sci. Data">
        <title>Genomes of diverse isolates of the marine cyanobacterium Prochlorococcus.</title>
        <authorList>
            <person name="Biller S."/>
            <person name="Berube P."/>
            <person name="Thompson J."/>
            <person name="Kelly L."/>
            <person name="Roggensack S."/>
            <person name="Awad L."/>
            <person name="Roache-Johnson K."/>
            <person name="Ding H."/>
            <person name="Giovannoni S.J."/>
            <person name="Moore L.R."/>
            <person name="Chisholm S.W."/>
        </authorList>
    </citation>
    <scope>NUCLEOTIDE SEQUENCE [LARGE SCALE GENOMIC DNA]</scope>
    <source>
        <strain evidence="5">SB</strain>
    </source>
</reference>
<dbReference type="PANTHER" id="PTHR30576">
    <property type="entry name" value="COLANIC BIOSYNTHESIS UDP-GLUCOSE LIPID CARRIER TRANSFERASE"/>
    <property type="match status" value="1"/>
</dbReference>
<comment type="caution">
    <text evidence="4">The sequence shown here is derived from an EMBL/GenBank/DDBJ whole genome shotgun (WGS) entry which is preliminary data.</text>
</comment>
<evidence type="ECO:0000313" key="5">
    <source>
        <dbReference type="Proteomes" id="UP000030345"/>
    </source>
</evidence>
<keyword evidence="2" id="KW-0472">Membrane</keyword>
<sequence length="328" mass="38576">MSLVKTVSFGIYKKFFIDKFYWVFWGNRDEVEYLKNLLSLLKRKIKIKYIYSSDEINKIDYRLCLGIIKSDGVNYKNYSIQKNTINRYWNTLNLEEWLEKEIKILPHDIYINGINEFKLTLNLSEKNSLFNKINVSVKRIFDIAFSVLLFVTIFPIFIIINFLVLINDGFPTIYKQIRVGKHGSLFNIYKIRTMIKKAEKNGAQWSTKNDKRVLFIGKYLRKMRLDEIPQLISVIQGKMSLIGPRPERPEIEEDLKLKIHFYNLKHLIKPGISGHAQVSYRYGASVSDSSIKLGYDLFYIKHQSLFLDFLIFFKTVKSVINMAGSESI</sequence>
<gene>
    <name evidence="4" type="ORF">EV02_1733</name>
</gene>
<feature type="domain" description="Bacterial sugar transferase" evidence="3">
    <location>
        <begin position="138"/>
        <end position="320"/>
    </location>
</feature>
<dbReference type="GO" id="GO:0016780">
    <property type="term" value="F:phosphotransferase activity, for other substituted phosphate groups"/>
    <property type="evidence" value="ECO:0007669"/>
    <property type="project" value="TreeGrafter"/>
</dbReference>
<keyword evidence="4" id="KW-0808">Transferase</keyword>
<evidence type="ECO:0000313" key="4">
    <source>
        <dbReference type="EMBL" id="KGG09055.1"/>
    </source>
</evidence>
<evidence type="ECO:0000256" key="2">
    <source>
        <dbReference type="SAM" id="Phobius"/>
    </source>
</evidence>
<dbReference type="STRING" id="59926.EV02_1733"/>
<dbReference type="eggNOG" id="COG2148">
    <property type="taxonomic scope" value="Bacteria"/>
</dbReference>